<dbReference type="InterPro" id="IPR036397">
    <property type="entry name" value="RNaseH_sf"/>
</dbReference>
<keyword evidence="3" id="KW-0808">Transferase</keyword>
<dbReference type="GO" id="GO:0003964">
    <property type="term" value="F:RNA-directed DNA polymerase activity"/>
    <property type="evidence" value="ECO:0007669"/>
    <property type="project" value="UniProtKB-KW"/>
</dbReference>
<dbReference type="CDD" id="cd09276">
    <property type="entry name" value="Rnase_HI_RT_non_LTR"/>
    <property type="match status" value="1"/>
</dbReference>
<dbReference type="PROSITE" id="PS50879">
    <property type="entry name" value="RNASE_H_1"/>
    <property type="match status" value="1"/>
</dbReference>
<accession>V5GP50</accession>
<dbReference type="InterPro" id="IPR043502">
    <property type="entry name" value="DNA/RNA_pol_sf"/>
</dbReference>
<keyword evidence="3" id="KW-0548">Nucleotidyltransferase</keyword>
<dbReference type="PROSITE" id="PS50878">
    <property type="entry name" value="RT_POL"/>
    <property type="match status" value="1"/>
</dbReference>
<dbReference type="EMBL" id="GALX01002572">
    <property type="protein sequence ID" value="JAB65894.1"/>
    <property type="molecule type" value="Transcribed_RNA"/>
</dbReference>
<dbReference type="InterPro" id="IPR012337">
    <property type="entry name" value="RNaseH-like_sf"/>
</dbReference>
<evidence type="ECO:0000313" key="3">
    <source>
        <dbReference type="EMBL" id="JAB65894.1"/>
    </source>
</evidence>
<dbReference type="Pfam" id="PF00078">
    <property type="entry name" value="RVT_1"/>
    <property type="match status" value="1"/>
</dbReference>
<gene>
    <name evidence="3" type="primary">RTXE</name>
</gene>
<organism evidence="3">
    <name type="scientific">Anoplophora glabripennis</name>
    <name type="common">Asian longhorn beetle</name>
    <name type="synonym">Anoplophora nobilis</name>
    <dbReference type="NCBI Taxonomy" id="217634"/>
    <lineage>
        <taxon>Eukaryota</taxon>
        <taxon>Metazoa</taxon>
        <taxon>Ecdysozoa</taxon>
        <taxon>Arthropoda</taxon>
        <taxon>Hexapoda</taxon>
        <taxon>Insecta</taxon>
        <taxon>Pterygota</taxon>
        <taxon>Neoptera</taxon>
        <taxon>Endopterygota</taxon>
        <taxon>Coleoptera</taxon>
        <taxon>Polyphaga</taxon>
        <taxon>Cucujiformia</taxon>
        <taxon>Chrysomeloidea</taxon>
        <taxon>Cerambycidae</taxon>
        <taxon>Lamiinae</taxon>
        <taxon>Lamiini</taxon>
        <taxon>Anoplophora</taxon>
    </lineage>
</organism>
<keyword evidence="3" id="KW-0695">RNA-directed DNA polymerase</keyword>
<dbReference type="Pfam" id="PF00075">
    <property type="entry name" value="RNase_H"/>
    <property type="match status" value="1"/>
</dbReference>
<sequence>GFLNNKTFGIRLGNCFSSTYMMENGVPRGSTLSVSLFAIAIGDLMSNVELVWTVSKCLYVDDLLICYSAPSMEEIQTTLQRAIDTLSKQSQERGFRFSDTKTKTIHFCRLRSEHDEPRLTLYNSPIRNVDSLKFLGLIFDKKLTWQLHISDLATRCKSSLNLLRCISKIKWGADKETLITLYKSLIRSKMDYGCIVYSSARSTRLKLLDSIQNIGLRLATGAFRTSAISALEVEAGIPSLTLRREQLMYRYATSIKAQSLHPNYKIIYDSELDIYQNRPTITKPFKARIERQVTYPDMYPKKLSSDPPWQFSVPNMNLDCASFIKQQTNPNILKNRFLNILSSYPNTEKIYTDGSKTENGVGSAFVVEDNIYSWSLPKISSVYTAELYAIWHALRFCEFSTNLQFIICTDSLSSLHAIKNIFNSDPLVQKIHETLFLITGLNKKINFIFTPSHVGILGNDKADNA</sequence>
<proteinExistence type="predicted"/>
<dbReference type="AlphaFoldDB" id="V5GP50"/>
<dbReference type="InterPro" id="IPR002156">
    <property type="entry name" value="RNaseH_domain"/>
</dbReference>
<dbReference type="InterPro" id="IPR000477">
    <property type="entry name" value="RT_dom"/>
</dbReference>
<dbReference type="Gene3D" id="3.30.420.10">
    <property type="entry name" value="Ribonuclease H-like superfamily/Ribonuclease H"/>
    <property type="match status" value="1"/>
</dbReference>
<dbReference type="PANTHER" id="PTHR33332">
    <property type="entry name" value="REVERSE TRANSCRIPTASE DOMAIN-CONTAINING PROTEIN"/>
    <property type="match status" value="1"/>
</dbReference>
<name>V5GP50_ANOGL</name>
<feature type="domain" description="RNase H type-1" evidence="2">
    <location>
        <begin position="344"/>
        <end position="465"/>
    </location>
</feature>
<reference evidence="3" key="1">
    <citation type="submission" date="2013-07" db="EMBL/GenBank/DDBJ databases">
        <title>Midgut Transcriptome Profiling of Anoplphora glabripennis, a Lignocellulose Degrading, Wood-Boring Cerambycid.</title>
        <authorList>
            <person name="Scully E.D."/>
            <person name="Hoover K."/>
            <person name="Carlson J.E."/>
            <person name="Tien M."/>
            <person name="Geib S.M."/>
        </authorList>
    </citation>
    <scope>NUCLEOTIDE SEQUENCE</scope>
</reference>
<dbReference type="SUPFAM" id="SSF53098">
    <property type="entry name" value="Ribonuclease H-like"/>
    <property type="match status" value="1"/>
</dbReference>
<dbReference type="GO" id="GO:0004523">
    <property type="term" value="F:RNA-DNA hybrid ribonuclease activity"/>
    <property type="evidence" value="ECO:0007669"/>
    <property type="project" value="InterPro"/>
</dbReference>
<evidence type="ECO:0000259" key="2">
    <source>
        <dbReference type="PROSITE" id="PS50879"/>
    </source>
</evidence>
<feature type="non-terminal residue" evidence="3">
    <location>
        <position position="1"/>
    </location>
</feature>
<evidence type="ECO:0000259" key="1">
    <source>
        <dbReference type="PROSITE" id="PS50878"/>
    </source>
</evidence>
<feature type="non-terminal residue" evidence="3">
    <location>
        <position position="465"/>
    </location>
</feature>
<dbReference type="SUPFAM" id="SSF56672">
    <property type="entry name" value="DNA/RNA polymerases"/>
    <property type="match status" value="1"/>
</dbReference>
<feature type="domain" description="Reverse transcriptase" evidence="1">
    <location>
        <begin position="1"/>
        <end position="139"/>
    </location>
</feature>
<dbReference type="GO" id="GO:0042575">
    <property type="term" value="C:DNA polymerase complex"/>
    <property type="evidence" value="ECO:0007669"/>
    <property type="project" value="UniProtKB-ARBA"/>
</dbReference>
<dbReference type="GO" id="GO:0003676">
    <property type="term" value="F:nucleic acid binding"/>
    <property type="evidence" value="ECO:0007669"/>
    <property type="project" value="InterPro"/>
</dbReference>
<protein>
    <submittedName>
        <fullName evidence="3">Putative RNA-directed DNA polymerase</fullName>
    </submittedName>
</protein>